<proteinExistence type="predicted"/>
<gene>
    <name evidence="2" type="ORF">PMACD_LOCUS15148</name>
</gene>
<accession>A0A821XP01</accession>
<dbReference type="Proteomes" id="UP000663880">
    <property type="component" value="Unassembled WGS sequence"/>
</dbReference>
<name>A0A821XP01_9NEOP</name>
<feature type="compositionally biased region" description="Basic and acidic residues" evidence="1">
    <location>
        <begin position="637"/>
        <end position="646"/>
    </location>
</feature>
<protein>
    <submittedName>
        <fullName evidence="2">Uncharacterized protein</fullName>
    </submittedName>
</protein>
<reference evidence="2" key="1">
    <citation type="submission" date="2021-02" db="EMBL/GenBank/DDBJ databases">
        <authorList>
            <person name="Steward A R."/>
        </authorList>
    </citation>
    <scope>NUCLEOTIDE SEQUENCE</scope>
</reference>
<organism evidence="2 3">
    <name type="scientific">Pieris macdunnoughi</name>
    <dbReference type="NCBI Taxonomy" id="345717"/>
    <lineage>
        <taxon>Eukaryota</taxon>
        <taxon>Metazoa</taxon>
        <taxon>Ecdysozoa</taxon>
        <taxon>Arthropoda</taxon>
        <taxon>Hexapoda</taxon>
        <taxon>Insecta</taxon>
        <taxon>Pterygota</taxon>
        <taxon>Neoptera</taxon>
        <taxon>Endopterygota</taxon>
        <taxon>Lepidoptera</taxon>
        <taxon>Glossata</taxon>
        <taxon>Ditrysia</taxon>
        <taxon>Papilionoidea</taxon>
        <taxon>Pieridae</taxon>
        <taxon>Pierinae</taxon>
        <taxon>Pieris</taxon>
    </lineage>
</organism>
<dbReference type="AlphaFoldDB" id="A0A821XP01"/>
<sequence length="688" mass="75314">MGQAKVKRYSRFPSLQSIAASRKTRTIRHTLSSPTLAFSPNKIFVPIRGFSTSHLSSLKPNSSLNTLPVCRQQINGTYTSLRSYAGNAGCPCPFPCGPCGCKGGCSCLPPPCNTPPKCIQYMTGYYYYPYGTWFCGPYHVSGTCVPVPKPGCVPCGKCCPCACICPAGTVFNPSGMGQQSNQNPGSLSEAPKRGGVSRLFPTIQKPSGYNPRNPVPPIVSSIVYSPCTLPEANMKISPIPQEDICIPDIYVPPETSQWNITSFGNKRSLRSSIFHRRFRQKQPSPQLDRPRFLSTNNAWKKVIRGYSRKQFERPEPSVRKMKLNPNTTRQSFVPRRSMSSPCISTKIPERFSTLRNSRSMTIHARPPLFQYRCYTRFCAAQALNAAGTCSCLPPPCDCPPKCIQYMTGYYYYPYGTWFCGPYHVSGTCTPCGGPVTPGGPCGPGGPCPGTPCGLPGIAPCKCGPCLPCCGCVFENGNTSNYTMSHPHCVPFASGVPGPFHGTVDMYGQFGSGLSSGGSLGYNASGFHDPMNVFASHGVPGGFHNGPMDFSGQYNPYSPYQGSYPQQTFDPNMPFYPSQHNANQNCGPCYNVPIQPVEVEPFMMPENIPKPEFYTQQQPQPAPEVKQKSKCNAFPLYRKPEESKDSKGTSPAAECLTSAAYSYRTNPLPKSPKFQIPTPYRTRFEKPRP</sequence>
<evidence type="ECO:0000256" key="1">
    <source>
        <dbReference type="SAM" id="MobiDB-lite"/>
    </source>
</evidence>
<dbReference type="EMBL" id="CAJOBZ010000070">
    <property type="protein sequence ID" value="CAF4945679.1"/>
    <property type="molecule type" value="Genomic_DNA"/>
</dbReference>
<comment type="caution">
    <text evidence="2">The sequence shown here is derived from an EMBL/GenBank/DDBJ whole genome shotgun (WGS) entry which is preliminary data.</text>
</comment>
<keyword evidence="3" id="KW-1185">Reference proteome</keyword>
<feature type="region of interest" description="Disordered" evidence="1">
    <location>
        <begin position="612"/>
        <end position="688"/>
    </location>
</feature>
<evidence type="ECO:0000313" key="2">
    <source>
        <dbReference type="EMBL" id="CAF4945679.1"/>
    </source>
</evidence>
<dbReference type="OrthoDB" id="6931944at2759"/>
<evidence type="ECO:0000313" key="3">
    <source>
        <dbReference type="Proteomes" id="UP000663880"/>
    </source>
</evidence>